<feature type="compositionally biased region" description="Polar residues" evidence="1">
    <location>
        <begin position="22"/>
        <end position="32"/>
    </location>
</feature>
<keyword evidence="3" id="KW-1185">Reference proteome</keyword>
<gene>
    <name evidence="2" type="ORF">AYI70_g7409</name>
</gene>
<dbReference type="Proteomes" id="UP000187283">
    <property type="component" value="Unassembled WGS sequence"/>
</dbReference>
<accession>A0A1R1XKS7</accession>
<organism evidence="2 3">
    <name type="scientific">Smittium culicis</name>
    <dbReference type="NCBI Taxonomy" id="133412"/>
    <lineage>
        <taxon>Eukaryota</taxon>
        <taxon>Fungi</taxon>
        <taxon>Fungi incertae sedis</taxon>
        <taxon>Zoopagomycota</taxon>
        <taxon>Kickxellomycotina</taxon>
        <taxon>Harpellomycetes</taxon>
        <taxon>Harpellales</taxon>
        <taxon>Legeriomycetaceae</taxon>
        <taxon>Smittium</taxon>
    </lineage>
</organism>
<name>A0A1R1XKS7_9FUNG</name>
<dbReference type="AlphaFoldDB" id="A0A1R1XKS7"/>
<proteinExistence type="predicted"/>
<reference evidence="2 3" key="1">
    <citation type="submission" date="2017-01" db="EMBL/GenBank/DDBJ databases">
        <authorList>
            <person name="Mah S.A."/>
            <person name="Swanson W.J."/>
            <person name="Moy G.W."/>
            <person name="Vacquier V.D."/>
        </authorList>
    </citation>
    <scope>NUCLEOTIDE SEQUENCE [LARGE SCALE GENOMIC DNA]</scope>
    <source>
        <strain evidence="2 3">GSMNP</strain>
    </source>
</reference>
<evidence type="ECO:0000313" key="3">
    <source>
        <dbReference type="Proteomes" id="UP000187283"/>
    </source>
</evidence>
<evidence type="ECO:0000313" key="2">
    <source>
        <dbReference type="EMBL" id="OMJ15225.1"/>
    </source>
</evidence>
<comment type="caution">
    <text evidence="2">The sequence shown here is derived from an EMBL/GenBank/DDBJ whole genome shotgun (WGS) entry which is preliminary data.</text>
</comment>
<protein>
    <submittedName>
        <fullName evidence="2">Uncharacterized protein</fullName>
    </submittedName>
</protein>
<sequence length="97" mass="11155">MGFILGPRIYQVDPRIPGDGYTPQQKNETQISIDPGTDIGERLNSVIKAKEQARKEQNQAAEIMKKQYDKDTNTEIYPTESWEILKNETEKCLIQNL</sequence>
<feature type="region of interest" description="Disordered" evidence="1">
    <location>
        <begin position="14"/>
        <end position="38"/>
    </location>
</feature>
<dbReference type="EMBL" id="LSSN01002738">
    <property type="protein sequence ID" value="OMJ15225.1"/>
    <property type="molecule type" value="Genomic_DNA"/>
</dbReference>
<evidence type="ECO:0000256" key="1">
    <source>
        <dbReference type="SAM" id="MobiDB-lite"/>
    </source>
</evidence>